<organism evidence="1">
    <name type="scientific">marine sediment metagenome</name>
    <dbReference type="NCBI Taxonomy" id="412755"/>
    <lineage>
        <taxon>unclassified sequences</taxon>
        <taxon>metagenomes</taxon>
        <taxon>ecological metagenomes</taxon>
    </lineage>
</organism>
<name>X0SV59_9ZZZZ</name>
<protein>
    <submittedName>
        <fullName evidence="1">Uncharacterized protein</fullName>
    </submittedName>
</protein>
<dbReference type="EMBL" id="BARS01007150">
    <property type="protein sequence ID" value="GAF79006.1"/>
    <property type="molecule type" value="Genomic_DNA"/>
</dbReference>
<proteinExistence type="predicted"/>
<sequence>ADTIAQHFYEQGKADAVKDVMAKSKNISNEPRQTASGDVFINGLKVKAISGLDSSKLKIKTKKFN</sequence>
<reference evidence="1" key="1">
    <citation type="journal article" date="2014" name="Front. Microbiol.">
        <title>High frequency of phylogenetically diverse reductive dehalogenase-homologous genes in deep subseafloor sedimentary metagenomes.</title>
        <authorList>
            <person name="Kawai M."/>
            <person name="Futagami T."/>
            <person name="Toyoda A."/>
            <person name="Takaki Y."/>
            <person name="Nishi S."/>
            <person name="Hori S."/>
            <person name="Arai W."/>
            <person name="Tsubouchi T."/>
            <person name="Morono Y."/>
            <person name="Uchiyama I."/>
            <person name="Ito T."/>
            <person name="Fujiyama A."/>
            <person name="Inagaki F."/>
            <person name="Takami H."/>
        </authorList>
    </citation>
    <scope>NUCLEOTIDE SEQUENCE</scope>
    <source>
        <strain evidence="1">Expedition CK06-06</strain>
    </source>
</reference>
<accession>X0SV59</accession>
<comment type="caution">
    <text evidence="1">The sequence shown here is derived from an EMBL/GenBank/DDBJ whole genome shotgun (WGS) entry which is preliminary data.</text>
</comment>
<evidence type="ECO:0000313" key="1">
    <source>
        <dbReference type="EMBL" id="GAF79006.1"/>
    </source>
</evidence>
<feature type="non-terminal residue" evidence="1">
    <location>
        <position position="1"/>
    </location>
</feature>
<dbReference type="AlphaFoldDB" id="X0SV59"/>
<gene>
    <name evidence="1" type="ORF">S01H1_13822</name>
</gene>